<dbReference type="SMART" id="SM01180">
    <property type="entry name" value="DWNN"/>
    <property type="match status" value="1"/>
</dbReference>
<dbReference type="OrthoDB" id="106784at2759"/>
<dbReference type="GO" id="GO:0006397">
    <property type="term" value="P:mRNA processing"/>
    <property type="evidence" value="ECO:0007669"/>
    <property type="project" value="InterPro"/>
</dbReference>
<dbReference type="Proteomes" id="UP000516437">
    <property type="component" value="Chromosome 3"/>
</dbReference>
<evidence type="ECO:0000256" key="4">
    <source>
        <dbReference type="ARBA" id="ARBA00022833"/>
    </source>
</evidence>
<evidence type="ECO:0000256" key="1">
    <source>
        <dbReference type="ARBA" id="ARBA00004123"/>
    </source>
</evidence>
<dbReference type="InterPro" id="IPR033489">
    <property type="entry name" value="RBBP6"/>
</dbReference>
<keyword evidence="8" id="KW-1185">Reference proteome</keyword>
<proteinExistence type="predicted"/>
<evidence type="ECO:0000313" key="7">
    <source>
        <dbReference type="EMBL" id="KAB1219953.1"/>
    </source>
</evidence>
<keyword evidence="4" id="KW-0862">Zinc</keyword>
<name>A0A6A1W4V8_9ROSI</name>
<dbReference type="InterPro" id="IPR014891">
    <property type="entry name" value="DWNN_domain"/>
</dbReference>
<dbReference type="EMBL" id="RXIC02000021">
    <property type="protein sequence ID" value="KAB1219953.1"/>
    <property type="molecule type" value="Genomic_DNA"/>
</dbReference>
<keyword evidence="5" id="KW-0539">Nucleus</keyword>
<dbReference type="GO" id="GO:0005634">
    <property type="term" value="C:nucleus"/>
    <property type="evidence" value="ECO:0007669"/>
    <property type="project" value="UniProtKB-SubCell"/>
</dbReference>
<evidence type="ECO:0000256" key="3">
    <source>
        <dbReference type="ARBA" id="ARBA00022771"/>
    </source>
</evidence>
<dbReference type="GO" id="GO:0061630">
    <property type="term" value="F:ubiquitin protein ligase activity"/>
    <property type="evidence" value="ECO:0007669"/>
    <property type="project" value="InterPro"/>
</dbReference>
<dbReference type="PANTHER" id="PTHR15439">
    <property type="entry name" value="RETINOBLASTOMA-BINDING PROTEIN 6"/>
    <property type="match status" value="1"/>
</dbReference>
<dbReference type="GO" id="GO:0016567">
    <property type="term" value="P:protein ubiquitination"/>
    <property type="evidence" value="ECO:0007669"/>
    <property type="project" value="InterPro"/>
</dbReference>
<comment type="caution">
    <text evidence="7">The sequence shown here is derived from an EMBL/GenBank/DDBJ whole genome shotgun (WGS) entry which is preliminary data.</text>
</comment>
<dbReference type="GO" id="GO:0006511">
    <property type="term" value="P:ubiquitin-dependent protein catabolic process"/>
    <property type="evidence" value="ECO:0007669"/>
    <property type="project" value="TreeGrafter"/>
</dbReference>
<dbReference type="PANTHER" id="PTHR15439:SF11">
    <property type="entry name" value="E3 UBIQUITIN LIGASE PQT3-LIKE ISOFORM X1"/>
    <property type="match status" value="1"/>
</dbReference>
<dbReference type="AlphaFoldDB" id="A0A6A1W4V8"/>
<comment type="subcellular location">
    <subcellularLocation>
        <location evidence="1">Nucleus</location>
    </subcellularLocation>
</comment>
<organism evidence="7 8">
    <name type="scientific">Morella rubra</name>
    <name type="common">Chinese bayberry</name>
    <dbReference type="NCBI Taxonomy" id="262757"/>
    <lineage>
        <taxon>Eukaryota</taxon>
        <taxon>Viridiplantae</taxon>
        <taxon>Streptophyta</taxon>
        <taxon>Embryophyta</taxon>
        <taxon>Tracheophyta</taxon>
        <taxon>Spermatophyta</taxon>
        <taxon>Magnoliopsida</taxon>
        <taxon>eudicotyledons</taxon>
        <taxon>Gunneridae</taxon>
        <taxon>Pentapetalae</taxon>
        <taxon>rosids</taxon>
        <taxon>fabids</taxon>
        <taxon>Fagales</taxon>
        <taxon>Myricaceae</taxon>
        <taxon>Morella</taxon>
    </lineage>
</organism>
<feature type="domain" description="DWNN" evidence="6">
    <location>
        <begin position="3"/>
        <end position="70"/>
    </location>
</feature>
<protein>
    <submittedName>
        <fullName evidence="7">E3 ubiquitin-protein ligase RBBP6</fullName>
    </submittedName>
</protein>
<dbReference type="Gene3D" id="3.10.20.90">
    <property type="entry name" value="Phosphatidylinositol 3-kinase Catalytic Subunit, Chain A, domain 1"/>
    <property type="match status" value="1"/>
</dbReference>
<keyword evidence="3" id="KW-0863">Zinc-finger</keyword>
<evidence type="ECO:0000313" key="8">
    <source>
        <dbReference type="Proteomes" id="UP000516437"/>
    </source>
</evidence>
<gene>
    <name evidence="7" type="ORF">CJ030_MR3G022813</name>
</gene>
<evidence type="ECO:0000256" key="2">
    <source>
        <dbReference type="ARBA" id="ARBA00022723"/>
    </source>
</evidence>
<dbReference type="Pfam" id="PF08783">
    <property type="entry name" value="DWNN"/>
    <property type="match status" value="1"/>
</dbReference>
<reference evidence="7 8" key="1">
    <citation type="journal article" date="2019" name="Plant Biotechnol. J.">
        <title>The red bayberry genome and genetic basis of sex determination.</title>
        <authorList>
            <person name="Jia H.M."/>
            <person name="Jia H.J."/>
            <person name="Cai Q.L."/>
            <person name="Wang Y."/>
            <person name="Zhao H.B."/>
            <person name="Yang W.F."/>
            <person name="Wang G.Y."/>
            <person name="Li Y.H."/>
            <person name="Zhan D.L."/>
            <person name="Shen Y.T."/>
            <person name="Niu Q.F."/>
            <person name="Chang L."/>
            <person name="Qiu J."/>
            <person name="Zhao L."/>
            <person name="Xie H.B."/>
            <person name="Fu W.Y."/>
            <person name="Jin J."/>
            <person name="Li X.W."/>
            <person name="Jiao Y."/>
            <person name="Zhou C.C."/>
            <person name="Tu T."/>
            <person name="Chai C.Y."/>
            <person name="Gao J.L."/>
            <person name="Fan L.J."/>
            <person name="van de Weg E."/>
            <person name="Wang J.Y."/>
            <person name="Gao Z.S."/>
        </authorList>
    </citation>
    <scope>NUCLEOTIDE SEQUENCE [LARGE SCALE GENOMIC DNA]</scope>
    <source>
        <tissue evidence="7">Leaves</tissue>
    </source>
</reference>
<evidence type="ECO:0000256" key="5">
    <source>
        <dbReference type="ARBA" id="ARBA00023242"/>
    </source>
</evidence>
<keyword evidence="2" id="KW-0479">Metal-binding</keyword>
<dbReference type="PROSITE" id="PS51282">
    <property type="entry name" value="DWNN"/>
    <property type="match status" value="1"/>
</dbReference>
<dbReference type="GO" id="GO:0008270">
    <property type="term" value="F:zinc ion binding"/>
    <property type="evidence" value="ECO:0007669"/>
    <property type="project" value="UniProtKB-KW"/>
</dbReference>
<accession>A0A6A1W4V8</accession>
<sequence length="153" mass="16980">MAVRFKFRSSANFNSVDIDGTAISVRELKSKIARDKNLDLLLSDALTGQEYTDDKFQIPSCSSVIIRRVPAGLVASKMADFNALENVQRKDPRTINSTLPLSGNLRRLTGRDVDASSHYQQQENVCLLHDDLGINALSLFSGYFIAYSCNCVM</sequence>
<evidence type="ECO:0000259" key="6">
    <source>
        <dbReference type="PROSITE" id="PS51282"/>
    </source>
</evidence>